<proteinExistence type="predicted"/>
<dbReference type="InterPro" id="IPR001789">
    <property type="entry name" value="Sig_transdc_resp-reg_receiver"/>
</dbReference>
<gene>
    <name evidence="4" type="ORF">SAMN04488047_11823</name>
</gene>
<evidence type="ECO:0000256" key="1">
    <source>
        <dbReference type="ARBA" id="ARBA00022553"/>
    </source>
</evidence>
<dbReference type="PANTHER" id="PTHR44591">
    <property type="entry name" value="STRESS RESPONSE REGULATOR PROTEIN 1"/>
    <property type="match status" value="1"/>
</dbReference>
<dbReference type="Proteomes" id="UP000199356">
    <property type="component" value="Unassembled WGS sequence"/>
</dbReference>
<name>A0A1I5U9H7_9RHOB</name>
<dbReference type="EMBL" id="FOXA01000018">
    <property type="protein sequence ID" value="SFP91286.1"/>
    <property type="molecule type" value="Genomic_DNA"/>
</dbReference>
<dbReference type="InterPro" id="IPR011006">
    <property type="entry name" value="CheY-like_superfamily"/>
</dbReference>
<dbReference type="STRING" id="441119.SAMN04488047_11823"/>
<accession>A0A1I5U9H7</accession>
<reference evidence="4 5" key="1">
    <citation type="submission" date="2016-10" db="EMBL/GenBank/DDBJ databases">
        <authorList>
            <person name="de Groot N.N."/>
        </authorList>
    </citation>
    <scope>NUCLEOTIDE SEQUENCE [LARGE SCALE GENOMIC DNA]</scope>
    <source>
        <strain evidence="4 5">DSM 19547</strain>
    </source>
</reference>
<evidence type="ECO:0000313" key="5">
    <source>
        <dbReference type="Proteomes" id="UP000199356"/>
    </source>
</evidence>
<dbReference type="OrthoDB" id="9784719at2"/>
<dbReference type="InterPro" id="IPR050595">
    <property type="entry name" value="Bact_response_regulator"/>
</dbReference>
<dbReference type="PANTHER" id="PTHR44591:SF24">
    <property type="entry name" value="PROTEIN-GLUTAMATE METHYLESTERASE_PROTEIN-GLUTAMINE GLUTAMINASE 1"/>
    <property type="match status" value="1"/>
</dbReference>
<feature type="domain" description="Response regulatory" evidence="3">
    <location>
        <begin position="5"/>
        <end position="121"/>
    </location>
</feature>
<evidence type="ECO:0000256" key="2">
    <source>
        <dbReference type="PROSITE-ProRule" id="PRU00169"/>
    </source>
</evidence>
<keyword evidence="5" id="KW-1185">Reference proteome</keyword>
<feature type="modified residue" description="4-aspartylphosphate" evidence="2">
    <location>
        <position position="55"/>
    </location>
</feature>
<evidence type="ECO:0000313" key="4">
    <source>
        <dbReference type="EMBL" id="SFP91286.1"/>
    </source>
</evidence>
<dbReference type="SMART" id="SM00448">
    <property type="entry name" value="REC"/>
    <property type="match status" value="1"/>
</dbReference>
<dbReference type="Gene3D" id="3.40.50.2300">
    <property type="match status" value="1"/>
</dbReference>
<sequence>MTEPNVVIVEDEALLALDLEDICRECGCRVLGTATSAAEARRKFADLDPMVLITDMELADGSDGVEVTETLRRSHPGIGVIFLAATTSSEKLRRIAGSGPDRLLRKPLRVSDLRDALAALTR</sequence>
<dbReference type="AlphaFoldDB" id="A0A1I5U9H7"/>
<protein>
    <submittedName>
        <fullName evidence="4">Response regulator receiver domain-containing protein</fullName>
    </submittedName>
</protein>
<dbReference type="PROSITE" id="PS50110">
    <property type="entry name" value="RESPONSE_REGULATORY"/>
    <property type="match status" value="1"/>
</dbReference>
<dbReference type="Pfam" id="PF00072">
    <property type="entry name" value="Response_reg"/>
    <property type="match status" value="1"/>
</dbReference>
<dbReference type="RefSeq" id="WP_093424524.1">
    <property type="nucleotide sequence ID" value="NZ_FOXA01000018.1"/>
</dbReference>
<dbReference type="GO" id="GO:0000160">
    <property type="term" value="P:phosphorelay signal transduction system"/>
    <property type="evidence" value="ECO:0007669"/>
    <property type="project" value="InterPro"/>
</dbReference>
<evidence type="ECO:0000259" key="3">
    <source>
        <dbReference type="PROSITE" id="PS50110"/>
    </source>
</evidence>
<organism evidence="4 5">
    <name type="scientific">Tranquillimonas alkanivorans</name>
    <dbReference type="NCBI Taxonomy" id="441119"/>
    <lineage>
        <taxon>Bacteria</taxon>
        <taxon>Pseudomonadati</taxon>
        <taxon>Pseudomonadota</taxon>
        <taxon>Alphaproteobacteria</taxon>
        <taxon>Rhodobacterales</taxon>
        <taxon>Roseobacteraceae</taxon>
        <taxon>Tranquillimonas</taxon>
    </lineage>
</organism>
<dbReference type="SUPFAM" id="SSF52172">
    <property type="entry name" value="CheY-like"/>
    <property type="match status" value="1"/>
</dbReference>
<keyword evidence="1 2" id="KW-0597">Phosphoprotein</keyword>